<dbReference type="Proteomes" id="UP000558488">
    <property type="component" value="Unassembled WGS sequence"/>
</dbReference>
<dbReference type="AlphaFoldDB" id="A0A7J8B1S6"/>
<keyword evidence="2" id="KW-1185">Reference proteome</keyword>
<protein>
    <submittedName>
        <fullName evidence="1">Uncharacterized protein</fullName>
    </submittedName>
</protein>
<sequence length="141" mass="15820">MFGSIFGPYQLDANSNFSLIIPTKNVFRHCPMSPGGKISLSENQLTDLEWSENFKHWTKLGYLEINWNSSGKPSYPAVFIYLGSWLEQSKGQWIRPFGVTSPFFHDHCLGGQPHFKDMSLVTTGDCETLMLGQGKPTRASG</sequence>
<name>A0A7J8B1S6_PIPKU</name>
<dbReference type="EMBL" id="JACAGB010000001">
    <property type="protein sequence ID" value="KAF6392471.1"/>
    <property type="molecule type" value="Genomic_DNA"/>
</dbReference>
<accession>A0A7J8B1S6</accession>
<proteinExistence type="predicted"/>
<comment type="caution">
    <text evidence="1">The sequence shown here is derived from an EMBL/GenBank/DDBJ whole genome shotgun (WGS) entry which is preliminary data.</text>
</comment>
<evidence type="ECO:0000313" key="2">
    <source>
        <dbReference type="Proteomes" id="UP000558488"/>
    </source>
</evidence>
<reference evidence="1 2" key="1">
    <citation type="journal article" date="2020" name="Nature">
        <title>Six reference-quality genomes reveal evolution of bat adaptations.</title>
        <authorList>
            <person name="Jebb D."/>
            <person name="Huang Z."/>
            <person name="Pippel M."/>
            <person name="Hughes G.M."/>
            <person name="Lavrichenko K."/>
            <person name="Devanna P."/>
            <person name="Winkler S."/>
            <person name="Jermiin L.S."/>
            <person name="Skirmuntt E.C."/>
            <person name="Katzourakis A."/>
            <person name="Burkitt-Gray L."/>
            <person name="Ray D.A."/>
            <person name="Sullivan K.A.M."/>
            <person name="Roscito J.G."/>
            <person name="Kirilenko B.M."/>
            <person name="Davalos L.M."/>
            <person name="Corthals A.P."/>
            <person name="Power M.L."/>
            <person name="Jones G."/>
            <person name="Ransome R.D."/>
            <person name="Dechmann D.K.N."/>
            <person name="Locatelli A.G."/>
            <person name="Puechmaille S.J."/>
            <person name="Fedrigo O."/>
            <person name="Jarvis E.D."/>
            <person name="Hiller M."/>
            <person name="Vernes S.C."/>
            <person name="Myers E.W."/>
            <person name="Teeling E.C."/>
        </authorList>
    </citation>
    <scope>NUCLEOTIDE SEQUENCE [LARGE SCALE GENOMIC DNA]</scope>
    <source>
        <strain evidence="1">MPipKuh1</strain>
        <tissue evidence="1">Flight muscle</tissue>
    </source>
</reference>
<organism evidence="1 2">
    <name type="scientific">Pipistrellus kuhlii</name>
    <name type="common">Kuhl's pipistrelle</name>
    <dbReference type="NCBI Taxonomy" id="59472"/>
    <lineage>
        <taxon>Eukaryota</taxon>
        <taxon>Metazoa</taxon>
        <taxon>Chordata</taxon>
        <taxon>Craniata</taxon>
        <taxon>Vertebrata</taxon>
        <taxon>Euteleostomi</taxon>
        <taxon>Mammalia</taxon>
        <taxon>Eutheria</taxon>
        <taxon>Laurasiatheria</taxon>
        <taxon>Chiroptera</taxon>
        <taxon>Yangochiroptera</taxon>
        <taxon>Vespertilionidae</taxon>
        <taxon>Pipistrellus</taxon>
    </lineage>
</organism>
<gene>
    <name evidence="1" type="ORF">mPipKuh1_007685</name>
</gene>
<evidence type="ECO:0000313" key="1">
    <source>
        <dbReference type="EMBL" id="KAF6392471.1"/>
    </source>
</evidence>